<dbReference type="Gene3D" id="3.30.700.10">
    <property type="entry name" value="Glycoprotein, Type 4 Pilin"/>
    <property type="match status" value="1"/>
</dbReference>
<keyword evidence="1" id="KW-1133">Transmembrane helix</keyword>
<dbReference type="InterPro" id="IPR045584">
    <property type="entry name" value="Pilin-like"/>
</dbReference>
<dbReference type="AlphaFoldDB" id="A0A5C6C2J8"/>
<keyword evidence="1" id="KW-0472">Membrane</keyword>
<sequence>MHRRPHRTQVPTALRQRGFTLVELLVVIAIIGVLVGLLLPAVQAAREAARRMQCQNNMKQLGLGMHNHMSAFNAFPPGNVNYDESGNRFKTGGWQHGQNELGWHWLVMLFPYMEQPAMWERVKICEESRSDSHTSNPCDDCEYHEFTGHLGREQLASFDHCPSAPAIRTQFSDGSYGLEALAKGNNYAACWGSGDMLSWEKPETRGAFGTHYAHQDQILNITPDGTFAGDRFQNSNGMQSRDFTDGLSNTIAMSEIIAADSRTDIRGVWMSPAMGATIFSAFRNPNSNEKDVLAACGDEINDPSTTTTIDSKDRLECLEVRDTAEVYAAARSYHTGGVNVLMADGGVRFVTDSVDNLKIWQPMSTAQNNEVVVEQ</sequence>
<dbReference type="InterPro" id="IPR027558">
    <property type="entry name" value="Pre_pil_HX9DG_C"/>
</dbReference>
<gene>
    <name evidence="3" type="ORF">Poly21_03820</name>
</gene>
<keyword evidence="4" id="KW-1185">Reference proteome</keyword>
<dbReference type="NCBIfam" id="TIGR04294">
    <property type="entry name" value="pre_pil_HX9DG"/>
    <property type="match status" value="1"/>
</dbReference>
<dbReference type="RefSeq" id="WP_146405333.1">
    <property type="nucleotide sequence ID" value="NZ_SJPU01000001.1"/>
</dbReference>
<reference evidence="3 4" key="1">
    <citation type="journal article" date="2020" name="Antonie Van Leeuwenhoek">
        <title>Rhodopirellula heiligendammensis sp. nov., Rhodopirellula pilleata sp. nov., and Rhodopirellula solitaria sp. nov. isolated from natural or artificial marine surfaces in Northern Germany and California, USA, and emended description of the genus Rhodopirellula.</title>
        <authorList>
            <person name="Kallscheuer N."/>
            <person name="Wiegand S."/>
            <person name="Jogler M."/>
            <person name="Boedeker C."/>
            <person name="Peeters S.H."/>
            <person name="Rast P."/>
            <person name="Heuer A."/>
            <person name="Jetten M.S.M."/>
            <person name="Rohde M."/>
            <person name="Jogler C."/>
        </authorList>
    </citation>
    <scope>NUCLEOTIDE SEQUENCE [LARGE SCALE GENOMIC DNA]</scope>
    <source>
        <strain evidence="3 4">Poly21</strain>
    </source>
</reference>
<dbReference type="Proteomes" id="UP000319908">
    <property type="component" value="Unassembled WGS sequence"/>
</dbReference>
<dbReference type="OrthoDB" id="251754at2"/>
<dbReference type="PANTHER" id="PTHR30093:SF2">
    <property type="entry name" value="TYPE II SECRETION SYSTEM PROTEIN H"/>
    <property type="match status" value="1"/>
</dbReference>
<organism evidence="3 4">
    <name type="scientific">Allorhodopirellula heiligendammensis</name>
    <dbReference type="NCBI Taxonomy" id="2714739"/>
    <lineage>
        <taxon>Bacteria</taxon>
        <taxon>Pseudomonadati</taxon>
        <taxon>Planctomycetota</taxon>
        <taxon>Planctomycetia</taxon>
        <taxon>Pirellulales</taxon>
        <taxon>Pirellulaceae</taxon>
        <taxon>Allorhodopirellula</taxon>
    </lineage>
</organism>
<dbReference type="Pfam" id="PF07963">
    <property type="entry name" value="N_methyl"/>
    <property type="match status" value="1"/>
</dbReference>
<evidence type="ECO:0000313" key="4">
    <source>
        <dbReference type="Proteomes" id="UP000319908"/>
    </source>
</evidence>
<proteinExistence type="predicted"/>
<dbReference type="PANTHER" id="PTHR30093">
    <property type="entry name" value="GENERAL SECRETION PATHWAY PROTEIN G"/>
    <property type="match status" value="1"/>
</dbReference>
<dbReference type="InterPro" id="IPR012902">
    <property type="entry name" value="N_methyl_site"/>
</dbReference>
<dbReference type="InterPro" id="IPR011453">
    <property type="entry name" value="DUF1559"/>
</dbReference>
<comment type="caution">
    <text evidence="3">The sequence shown here is derived from an EMBL/GenBank/DDBJ whole genome shotgun (WGS) entry which is preliminary data.</text>
</comment>
<accession>A0A5C6C2J8</accession>
<dbReference type="NCBIfam" id="TIGR02532">
    <property type="entry name" value="IV_pilin_GFxxxE"/>
    <property type="match status" value="1"/>
</dbReference>
<evidence type="ECO:0000256" key="1">
    <source>
        <dbReference type="SAM" id="Phobius"/>
    </source>
</evidence>
<evidence type="ECO:0000259" key="2">
    <source>
        <dbReference type="Pfam" id="PF07596"/>
    </source>
</evidence>
<feature type="domain" description="DUF1559" evidence="2">
    <location>
        <begin position="43"/>
        <end position="356"/>
    </location>
</feature>
<dbReference type="Pfam" id="PF07596">
    <property type="entry name" value="SBP_bac_10"/>
    <property type="match status" value="1"/>
</dbReference>
<evidence type="ECO:0000313" key="3">
    <source>
        <dbReference type="EMBL" id="TWU18227.1"/>
    </source>
</evidence>
<keyword evidence="1" id="KW-0812">Transmembrane</keyword>
<name>A0A5C6C2J8_9BACT</name>
<protein>
    <submittedName>
        <fullName evidence="3">Major pilin subunit</fullName>
    </submittedName>
</protein>
<dbReference type="PROSITE" id="PS00409">
    <property type="entry name" value="PROKAR_NTER_METHYL"/>
    <property type="match status" value="1"/>
</dbReference>
<dbReference type="EMBL" id="SJPU01000001">
    <property type="protein sequence ID" value="TWU18227.1"/>
    <property type="molecule type" value="Genomic_DNA"/>
</dbReference>
<feature type="transmembrane region" description="Helical" evidence="1">
    <location>
        <begin position="21"/>
        <end position="42"/>
    </location>
</feature>
<dbReference type="SUPFAM" id="SSF54523">
    <property type="entry name" value="Pili subunits"/>
    <property type="match status" value="1"/>
</dbReference>